<feature type="domain" description="CCHC-type" evidence="2">
    <location>
        <begin position="190"/>
        <end position="205"/>
    </location>
</feature>
<dbReference type="GO" id="GO:0003676">
    <property type="term" value="F:nucleic acid binding"/>
    <property type="evidence" value="ECO:0007669"/>
    <property type="project" value="InterPro"/>
</dbReference>
<comment type="caution">
    <text evidence="3">The sequence shown here is derived from an EMBL/GenBank/DDBJ whole genome shotgun (WGS) entry which is preliminary data.</text>
</comment>
<evidence type="ECO:0000313" key="3">
    <source>
        <dbReference type="EMBL" id="EPS59973.1"/>
    </source>
</evidence>
<dbReference type="SUPFAM" id="SSF57756">
    <property type="entry name" value="Retrovirus zinc finger-like domains"/>
    <property type="match status" value="3"/>
</dbReference>
<dbReference type="Pfam" id="PF00098">
    <property type="entry name" value="zf-CCHC"/>
    <property type="match status" value="3"/>
</dbReference>
<reference evidence="3 4" key="1">
    <citation type="journal article" date="2013" name="BMC Genomics">
        <title>The miniature genome of a carnivorous plant Genlisea aurea contains a low number of genes and short non-coding sequences.</title>
        <authorList>
            <person name="Leushkin E.V."/>
            <person name="Sutormin R.A."/>
            <person name="Nabieva E.R."/>
            <person name="Penin A.A."/>
            <person name="Kondrashov A.S."/>
            <person name="Logacheva M.D."/>
        </authorList>
    </citation>
    <scope>NUCLEOTIDE SEQUENCE [LARGE SCALE GENOMIC DNA]</scope>
</reference>
<feature type="domain" description="CCHC-type" evidence="2">
    <location>
        <begin position="116"/>
        <end position="131"/>
    </location>
</feature>
<accession>S8DB89</accession>
<name>S8DB89_9LAMI</name>
<dbReference type="InterPro" id="IPR001878">
    <property type="entry name" value="Znf_CCHC"/>
</dbReference>
<keyword evidence="1" id="KW-0862">Zinc</keyword>
<evidence type="ECO:0000256" key="1">
    <source>
        <dbReference type="PROSITE-ProRule" id="PRU00047"/>
    </source>
</evidence>
<sequence length="262" mass="29561">VQSNISTRSKDFSREQILLDDTVDRNEPKNIDEKIDISLNLVESNPTEASENMVLMKLLRGPRYFDPPGSSWGACYNCGEEGHSAINCPAEKRKKPCFVCGSFEHHAKQCSKGRDCFFCNRQGHLAKDCPEKQRGSKLCLKCGDFGHDFFSCRNDYSPDDLKEIKCYICGKFGHLCCVEYTDPGPRKVSCYECGQSGHIGSDCPNNIAVEAAPTLVRATNAVSKVTWLVNAPVSRRLRLKIASRRRLSWEILRRRKRGTVEM</sequence>
<dbReference type="EMBL" id="AUSU01007927">
    <property type="protein sequence ID" value="EPS59973.1"/>
    <property type="molecule type" value="Genomic_DNA"/>
</dbReference>
<keyword evidence="1" id="KW-0479">Metal-binding</keyword>
<organism evidence="3 4">
    <name type="scientific">Genlisea aurea</name>
    <dbReference type="NCBI Taxonomy" id="192259"/>
    <lineage>
        <taxon>Eukaryota</taxon>
        <taxon>Viridiplantae</taxon>
        <taxon>Streptophyta</taxon>
        <taxon>Embryophyta</taxon>
        <taxon>Tracheophyta</taxon>
        <taxon>Spermatophyta</taxon>
        <taxon>Magnoliopsida</taxon>
        <taxon>eudicotyledons</taxon>
        <taxon>Gunneridae</taxon>
        <taxon>Pentapetalae</taxon>
        <taxon>asterids</taxon>
        <taxon>lamiids</taxon>
        <taxon>Lamiales</taxon>
        <taxon>Lentibulariaceae</taxon>
        <taxon>Genlisea</taxon>
    </lineage>
</organism>
<dbReference type="Proteomes" id="UP000015453">
    <property type="component" value="Unassembled WGS sequence"/>
</dbReference>
<dbReference type="InterPro" id="IPR036875">
    <property type="entry name" value="Znf_CCHC_sf"/>
</dbReference>
<dbReference type="AlphaFoldDB" id="S8DB89"/>
<evidence type="ECO:0000259" key="2">
    <source>
        <dbReference type="PROSITE" id="PS50158"/>
    </source>
</evidence>
<dbReference type="SMART" id="SM00343">
    <property type="entry name" value="ZnF_C2HC"/>
    <property type="match status" value="6"/>
</dbReference>
<dbReference type="OrthoDB" id="427960at2759"/>
<proteinExistence type="predicted"/>
<protein>
    <recommendedName>
        <fullName evidence="2">CCHC-type domain-containing protein</fullName>
    </recommendedName>
</protein>
<dbReference type="PANTHER" id="PTHR46978:SF1">
    <property type="entry name" value="ZINC KNUCKLE (CCHC-TYPE) FAMILY PROTEIN"/>
    <property type="match status" value="1"/>
</dbReference>
<keyword evidence="4" id="KW-1185">Reference proteome</keyword>
<evidence type="ECO:0000313" key="4">
    <source>
        <dbReference type="Proteomes" id="UP000015453"/>
    </source>
</evidence>
<feature type="non-terminal residue" evidence="3">
    <location>
        <position position="1"/>
    </location>
</feature>
<keyword evidence="1" id="KW-0863">Zinc-finger</keyword>
<dbReference type="GO" id="GO:0008270">
    <property type="term" value="F:zinc ion binding"/>
    <property type="evidence" value="ECO:0007669"/>
    <property type="project" value="UniProtKB-KW"/>
</dbReference>
<dbReference type="Gene3D" id="4.10.60.10">
    <property type="entry name" value="Zinc finger, CCHC-type"/>
    <property type="match status" value="3"/>
</dbReference>
<dbReference type="PANTHER" id="PTHR46978">
    <property type="entry name" value="ZINC KNUCKLE (CCHC-TYPE) FAMILY PROTEIN"/>
    <property type="match status" value="1"/>
</dbReference>
<dbReference type="PROSITE" id="PS50158">
    <property type="entry name" value="ZF_CCHC"/>
    <property type="match status" value="3"/>
</dbReference>
<feature type="domain" description="CCHC-type" evidence="2">
    <location>
        <begin position="75"/>
        <end position="89"/>
    </location>
</feature>
<gene>
    <name evidence="3" type="ORF">M569_14831</name>
</gene>